<evidence type="ECO:0000313" key="3">
    <source>
        <dbReference type="Proteomes" id="UP000053105"/>
    </source>
</evidence>
<keyword evidence="1" id="KW-1133">Transmembrane helix</keyword>
<proteinExistence type="predicted"/>
<name>A0A0M9A305_9HYME</name>
<organism evidence="2 3">
    <name type="scientific">Melipona quadrifasciata</name>
    <dbReference type="NCBI Taxonomy" id="166423"/>
    <lineage>
        <taxon>Eukaryota</taxon>
        <taxon>Metazoa</taxon>
        <taxon>Ecdysozoa</taxon>
        <taxon>Arthropoda</taxon>
        <taxon>Hexapoda</taxon>
        <taxon>Insecta</taxon>
        <taxon>Pterygota</taxon>
        <taxon>Neoptera</taxon>
        <taxon>Endopterygota</taxon>
        <taxon>Hymenoptera</taxon>
        <taxon>Apocrita</taxon>
        <taxon>Aculeata</taxon>
        <taxon>Apoidea</taxon>
        <taxon>Anthophila</taxon>
        <taxon>Apidae</taxon>
        <taxon>Melipona</taxon>
    </lineage>
</organism>
<accession>A0A0M9A305</accession>
<dbReference type="AlphaFoldDB" id="A0A0M9A305"/>
<evidence type="ECO:0000256" key="1">
    <source>
        <dbReference type="SAM" id="Phobius"/>
    </source>
</evidence>
<dbReference type="EMBL" id="KQ435752">
    <property type="protein sequence ID" value="KOX76225.1"/>
    <property type="molecule type" value="Genomic_DNA"/>
</dbReference>
<keyword evidence="1" id="KW-0812">Transmembrane</keyword>
<dbReference type="Proteomes" id="UP000053105">
    <property type="component" value="Unassembled WGS sequence"/>
</dbReference>
<feature type="transmembrane region" description="Helical" evidence="1">
    <location>
        <begin position="53"/>
        <end position="74"/>
    </location>
</feature>
<protein>
    <submittedName>
        <fullName evidence="2">Uncharacterized protein</fullName>
    </submittedName>
</protein>
<sequence>MKSVKPSTKLNFKFGNSKFKSESQAIQLNDDLSKIVCSVGPIDGTFKDCYERFTLLIIMSFVLDKFFFGTLVIVQKCPSSAIYLGGRCKSGPANAIPFTIKLYNERIREEVKFARTMRPYDSSTSFEHFDVKQNRCGNTARMGGPSSLAGVVITTSVWEDNRNGKFWKPENPHTSPQSPLERAIQGKNRTVFETVEAEYQDSKSISLDLDPFGLLLKELDRHTPQSSE</sequence>
<gene>
    <name evidence="2" type="ORF">WN51_11965</name>
</gene>
<keyword evidence="1" id="KW-0472">Membrane</keyword>
<evidence type="ECO:0000313" key="2">
    <source>
        <dbReference type="EMBL" id="KOX76225.1"/>
    </source>
</evidence>
<reference evidence="2 3" key="1">
    <citation type="submission" date="2015-07" db="EMBL/GenBank/DDBJ databases">
        <title>The genome of Melipona quadrifasciata.</title>
        <authorList>
            <person name="Pan H."/>
            <person name="Kapheim K."/>
        </authorList>
    </citation>
    <scope>NUCLEOTIDE SEQUENCE [LARGE SCALE GENOMIC DNA]</scope>
    <source>
        <strain evidence="2">0111107301</strain>
        <tissue evidence="2">Whole body</tissue>
    </source>
</reference>
<keyword evidence="3" id="KW-1185">Reference proteome</keyword>